<dbReference type="SUPFAM" id="SSF48239">
    <property type="entry name" value="Terpenoid cyclases/Protein prenyltransferases"/>
    <property type="match status" value="1"/>
</dbReference>
<dbReference type="Proteomes" id="UP000663829">
    <property type="component" value="Unassembled WGS sequence"/>
</dbReference>
<protein>
    <recommendedName>
        <fullName evidence="1">Alpha-2-macroglobulin domain-containing protein</fullName>
    </recommendedName>
</protein>
<dbReference type="Gene3D" id="1.50.10.20">
    <property type="match status" value="1"/>
</dbReference>
<gene>
    <name evidence="2" type="ORF">GPM918_LOCUS36515</name>
    <name evidence="3" type="ORF">SRO942_LOCUS37258</name>
</gene>
<proteinExistence type="predicted"/>
<dbReference type="OrthoDB" id="9980391at2759"/>
<feature type="domain" description="Alpha-2-macroglobulin" evidence="1">
    <location>
        <begin position="162"/>
        <end position="236"/>
    </location>
</feature>
<dbReference type="Proteomes" id="UP000681722">
    <property type="component" value="Unassembled WGS sequence"/>
</dbReference>
<evidence type="ECO:0000313" key="3">
    <source>
        <dbReference type="EMBL" id="CAF4359413.1"/>
    </source>
</evidence>
<evidence type="ECO:0000313" key="4">
    <source>
        <dbReference type="Proteomes" id="UP000663829"/>
    </source>
</evidence>
<reference evidence="2" key="1">
    <citation type="submission" date="2021-02" db="EMBL/GenBank/DDBJ databases">
        <authorList>
            <person name="Nowell W R."/>
        </authorList>
    </citation>
    <scope>NUCLEOTIDE SEQUENCE</scope>
</reference>
<evidence type="ECO:0000313" key="2">
    <source>
        <dbReference type="EMBL" id="CAF1497059.1"/>
    </source>
</evidence>
<dbReference type="InterPro" id="IPR008930">
    <property type="entry name" value="Terpenoid_cyclase/PrenylTrfase"/>
</dbReference>
<accession>A0A815ST28</accession>
<sequence length="613" mass="69481">MYTVSLIFTPLENRTFCYETRCTNLILTAWVTELMTGATVNEATVSVFDKKQETNQQGLCTMQNFKIENNEQDILVVEKDEDLCMLVIHTSYRKVHGKYTSHRRVNDKYTSDHVWHVFNDRGLYKPNEEVHVEDVEEFKKNMQQRDDFYEDRGGGGGGGGRVGCYGKLLDNLTRYRVWALAVNDKQCGLGETSFTVQLPIMVRPLPPRFLNYGDIAHFSVILQNQTDLSLPLHVGLRASNAKLLALETNQQGIGYSIVLKASKRVVVTFPVSTIHSGAARFRFLASVVNNKTYASCGDAIELSLPIFPLATSETFATYGDVDEKKVILQPIKTPKDVIAQFGELSISTSSTALASLTDAIISLYTYLYECIEQISSRLLGIQALWDVLQAFHCKDLPEVSALKTKLESDMNVLKSRQYPNGGFGYWTSRTDYYADPYMSVHVVHCLAAVIDKESEKVRYSLMSYALYVRAKHNRDVAREASRLFKRSGFDKLSLEALGWLLVALSTGENENIKQTVKIIYNHLKGKVSETSETANFITSYESLLYIDPKSSLCTKLCKDLQAHKVKDAWKSTQENCFVLIALNKYFRMKEKDIPEFAANIWLDTDYCGQHQYK</sequence>
<dbReference type="InterPro" id="IPR051802">
    <property type="entry name" value="YfhM-like"/>
</dbReference>
<dbReference type="SMART" id="SM01360">
    <property type="entry name" value="A2M"/>
    <property type="match status" value="1"/>
</dbReference>
<dbReference type="InterPro" id="IPR001599">
    <property type="entry name" value="Macroglobln_a2"/>
</dbReference>
<dbReference type="EMBL" id="CAJOBC010087660">
    <property type="protein sequence ID" value="CAF4359413.1"/>
    <property type="molecule type" value="Genomic_DNA"/>
</dbReference>
<organism evidence="2 4">
    <name type="scientific">Didymodactylos carnosus</name>
    <dbReference type="NCBI Taxonomy" id="1234261"/>
    <lineage>
        <taxon>Eukaryota</taxon>
        <taxon>Metazoa</taxon>
        <taxon>Spiralia</taxon>
        <taxon>Gnathifera</taxon>
        <taxon>Rotifera</taxon>
        <taxon>Eurotatoria</taxon>
        <taxon>Bdelloidea</taxon>
        <taxon>Philodinida</taxon>
        <taxon>Philodinidae</taxon>
        <taxon>Didymodactylos</taxon>
    </lineage>
</organism>
<keyword evidence="4" id="KW-1185">Reference proteome</keyword>
<dbReference type="PANTHER" id="PTHR40094">
    <property type="entry name" value="ALPHA-2-MACROGLOBULIN HOMOLOG"/>
    <property type="match status" value="1"/>
</dbReference>
<dbReference type="AlphaFoldDB" id="A0A815ST28"/>
<dbReference type="GO" id="GO:0004866">
    <property type="term" value="F:endopeptidase inhibitor activity"/>
    <property type="evidence" value="ECO:0007669"/>
    <property type="project" value="InterPro"/>
</dbReference>
<evidence type="ECO:0000259" key="1">
    <source>
        <dbReference type="SMART" id="SM01360"/>
    </source>
</evidence>
<dbReference type="Pfam" id="PF00207">
    <property type="entry name" value="A2M"/>
    <property type="match status" value="1"/>
</dbReference>
<comment type="caution">
    <text evidence="2">The sequence shown here is derived from an EMBL/GenBank/DDBJ whole genome shotgun (WGS) entry which is preliminary data.</text>
</comment>
<dbReference type="EMBL" id="CAJNOQ010022151">
    <property type="protein sequence ID" value="CAF1497059.1"/>
    <property type="molecule type" value="Genomic_DNA"/>
</dbReference>
<dbReference type="PANTHER" id="PTHR40094:SF1">
    <property type="entry name" value="UBIQUITIN DOMAIN-CONTAINING PROTEIN"/>
    <property type="match status" value="1"/>
</dbReference>
<feature type="non-terminal residue" evidence="2">
    <location>
        <position position="1"/>
    </location>
</feature>
<name>A0A815ST28_9BILA</name>